<dbReference type="SMART" id="SM00530">
    <property type="entry name" value="HTH_XRE"/>
    <property type="match status" value="1"/>
</dbReference>
<keyword evidence="5" id="KW-1185">Reference proteome</keyword>
<evidence type="ECO:0000313" key="5">
    <source>
        <dbReference type="Proteomes" id="UP000197065"/>
    </source>
</evidence>
<dbReference type="InterPro" id="IPR010982">
    <property type="entry name" value="Lambda_DNA-bd_dom_sf"/>
</dbReference>
<dbReference type="CDD" id="cd02209">
    <property type="entry name" value="cupin_XRE_C"/>
    <property type="match status" value="1"/>
</dbReference>
<dbReference type="InterPro" id="IPR014710">
    <property type="entry name" value="RmlC-like_jellyroll"/>
</dbReference>
<dbReference type="SUPFAM" id="SSF47413">
    <property type="entry name" value="lambda repressor-like DNA-binding domains"/>
    <property type="match status" value="1"/>
</dbReference>
<name>A0A212RI74_9PROT</name>
<dbReference type="AlphaFoldDB" id="A0A212RI74"/>
<feature type="domain" description="HTH cro/C1-type" evidence="3">
    <location>
        <begin position="34"/>
        <end position="88"/>
    </location>
</feature>
<dbReference type="SUPFAM" id="SSF51182">
    <property type="entry name" value="RmlC-like cupins"/>
    <property type="match status" value="1"/>
</dbReference>
<dbReference type="InterPro" id="IPR050807">
    <property type="entry name" value="TransReg_Diox_bact_type"/>
</dbReference>
<dbReference type="PROSITE" id="PS50943">
    <property type="entry name" value="HTH_CROC1"/>
    <property type="match status" value="1"/>
</dbReference>
<feature type="region of interest" description="Disordered" evidence="2">
    <location>
        <begin position="1"/>
        <end position="20"/>
    </location>
</feature>
<dbReference type="InterPro" id="IPR001387">
    <property type="entry name" value="Cro/C1-type_HTH"/>
</dbReference>
<organism evidence="4 5">
    <name type="scientific">Arboricoccus pini</name>
    <dbReference type="NCBI Taxonomy" id="1963835"/>
    <lineage>
        <taxon>Bacteria</taxon>
        <taxon>Pseudomonadati</taxon>
        <taxon>Pseudomonadota</taxon>
        <taxon>Alphaproteobacteria</taxon>
        <taxon>Geminicoccales</taxon>
        <taxon>Geminicoccaceae</taxon>
        <taxon>Arboricoccus</taxon>
    </lineage>
</organism>
<dbReference type="InterPro" id="IPR011051">
    <property type="entry name" value="RmlC_Cupin_sf"/>
</dbReference>
<evidence type="ECO:0000256" key="1">
    <source>
        <dbReference type="ARBA" id="ARBA00023125"/>
    </source>
</evidence>
<dbReference type="Gene3D" id="1.10.260.40">
    <property type="entry name" value="lambda repressor-like DNA-binding domains"/>
    <property type="match status" value="1"/>
</dbReference>
<dbReference type="GO" id="GO:0005829">
    <property type="term" value="C:cytosol"/>
    <property type="evidence" value="ECO:0007669"/>
    <property type="project" value="TreeGrafter"/>
</dbReference>
<dbReference type="Proteomes" id="UP000197065">
    <property type="component" value="Unassembled WGS sequence"/>
</dbReference>
<evidence type="ECO:0000256" key="2">
    <source>
        <dbReference type="SAM" id="MobiDB-lite"/>
    </source>
</evidence>
<dbReference type="PANTHER" id="PTHR46797">
    <property type="entry name" value="HTH-TYPE TRANSCRIPTIONAL REGULATOR"/>
    <property type="match status" value="1"/>
</dbReference>
<dbReference type="PANTHER" id="PTHR46797:SF1">
    <property type="entry name" value="METHYLPHOSPHONATE SYNTHASE"/>
    <property type="match status" value="1"/>
</dbReference>
<dbReference type="CDD" id="cd00093">
    <property type="entry name" value="HTH_XRE"/>
    <property type="match status" value="1"/>
</dbReference>
<sequence>MERSAPPSAPDLTTGSGAPAIVERPLEQALGHEIRQLRRRHDMTVNELATAAGISSGMLSKIENGQISPSLATLQMLAVALSVPITALFSSFEERRDCSFVKAGQGVPIERRGTKIGHLYELLGHVSSSDVIVEPYLITLKEEAEAYVSFQHAGMELIYMLSGELIYRHGGKSYHMRQGDTLLFDAGALHGPETLIERPCNYLSIIMYQR</sequence>
<dbReference type="GO" id="GO:0003677">
    <property type="term" value="F:DNA binding"/>
    <property type="evidence" value="ECO:0007669"/>
    <property type="project" value="UniProtKB-KW"/>
</dbReference>
<dbReference type="Pfam" id="PF07883">
    <property type="entry name" value="Cupin_2"/>
    <property type="match status" value="1"/>
</dbReference>
<dbReference type="Gene3D" id="2.60.120.10">
    <property type="entry name" value="Jelly Rolls"/>
    <property type="match status" value="1"/>
</dbReference>
<protein>
    <submittedName>
        <fullName evidence="4">Transcriptional regulator, XRE family with cupin sensor</fullName>
    </submittedName>
</protein>
<reference evidence="4 5" key="1">
    <citation type="submission" date="2017-06" db="EMBL/GenBank/DDBJ databases">
        <authorList>
            <person name="Kim H.J."/>
            <person name="Triplett B.A."/>
        </authorList>
    </citation>
    <scope>NUCLEOTIDE SEQUENCE [LARGE SCALE GENOMIC DNA]</scope>
    <source>
        <strain evidence="4 5">B29T1</strain>
    </source>
</reference>
<gene>
    <name evidence="4" type="ORF">SAMN07250955_10938</name>
</gene>
<dbReference type="GO" id="GO:0003700">
    <property type="term" value="F:DNA-binding transcription factor activity"/>
    <property type="evidence" value="ECO:0007669"/>
    <property type="project" value="TreeGrafter"/>
</dbReference>
<accession>A0A212RI74</accession>
<evidence type="ECO:0000313" key="4">
    <source>
        <dbReference type="EMBL" id="SNB72123.1"/>
    </source>
</evidence>
<dbReference type="Pfam" id="PF01381">
    <property type="entry name" value="HTH_3"/>
    <property type="match status" value="1"/>
</dbReference>
<evidence type="ECO:0000259" key="3">
    <source>
        <dbReference type="PROSITE" id="PS50943"/>
    </source>
</evidence>
<dbReference type="EMBL" id="FYEH01000009">
    <property type="protein sequence ID" value="SNB72123.1"/>
    <property type="molecule type" value="Genomic_DNA"/>
</dbReference>
<proteinExistence type="predicted"/>
<keyword evidence="1" id="KW-0238">DNA-binding</keyword>
<dbReference type="InterPro" id="IPR013096">
    <property type="entry name" value="Cupin_2"/>
</dbReference>